<dbReference type="Proteomes" id="UP000188320">
    <property type="component" value="Unassembled WGS sequence"/>
</dbReference>
<sequence length="120" mass="13648">MTAEQTNAIRDLIERLGGQYTLFDTDSDAPNGSESGSTSASTKKAHEFWDTQPVQRQDRKIAKDGPIHPDIPLEKVPREPVTLPEGYYWSEINVDDEAQLKEIHNLLSVNYVEDVDEMFR</sequence>
<evidence type="ECO:0000256" key="4">
    <source>
        <dbReference type="ARBA" id="ARBA00022679"/>
    </source>
</evidence>
<name>A0A1R1PYE0_ZANCU</name>
<feature type="compositionally biased region" description="Polar residues" evidence="8">
    <location>
        <begin position="22"/>
        <end position="42"/>
    </location>
</feature>
<accession>A0A1R1PYE0</accession>
<proteinExistence type="inferred from homology"/>
<dbReference type="AlphaFoldDB" id="A0A1R1PYE0"/>
<feature type="domain" description="Glycylpeptide N-tetradecanoyltransferase N-terminal" evidence="9">
    <location>
        <begin position="66"/>
        <end position="120"/>
    </location>
</feature>
<dbReference type="PANTHER" id="PTHR11377">
    <property type="entry name" value="N-MYRISTOYL TRANSFERASE"/>
    <property type="match status" value="1"/>
</dbReference>
<feature type="non-terminal residue" evidence="10">
    <location>
        <position position="120"/>
    </location>
</feature>
<evidence type="ECO:0000256" key="8">
    <source>
        <dbReference type="SAM" id="MobiDB-lite"/>
    </source>
</evidence>
<gene>
    <name evidence="10" type="ORF">AX774_g500</name>
</gene>
<reference evidence="11" key="1">
    <citation type="submission" date="2017-01" db="EMBL/GenBank/DDBJ databases">
        <authorList>
            <person name="Wang Y."/>
            <person name="White M."/>
            <person name="Kvist S."/>
            <person name="Moncalvo J.-M."/>
        </authorList>
    </citation>
    <scope>NUCLEOTIDE SEQUENCE [LARGE SCALE GENOMIC DNA]</scope>
    <source>
        <strain evidence="11">COL-18-3</strain>
    </source>
</reference>
<feature type="region of interest" description="Disordered" evidence="8">
    <location>
        <begin position="22"/>
        <end position="77"/>
    </location>
</feature>
<dbReference type="Pfam" id="PF01233">
    <property type="entry name" value="NMT"/>
    <property type="match status" value="1"/>
</dbReference>
<evidence type="ECO:0000256" key="2">
    <source>
        <dbReference type="ARBA" id="ARBA00012923"/>
    </source>
</evidence>
<dbReference type="GO" id="GO:0005737">
    <property type="term" value="C:cytoplasm"/>
    <property type="evidence" value="ECO:0007669"/>
    <property type="project" value="TreeGrafter"/>
</dbReference>
<keyword evidence="5" id="KW-0012">Acyltransferase</keyword>
<dbReference type="PANTHER" id="PTHR11377:SF5">
    <property type="entry name" value="GLYCYLPEPTIDE N-TETRADECANOYLTRANSFERASE"/>
    <property type="match status" value="1"/>
</dbReference>
<keyword evidence="11" id="KW-1185">Reference proteome</keyword>
<dbReference type="EMBL" id="LSSK01000027">
    <property type="protein sequence ID" value="OMH85958.1"/>
    <property type="molecule type" value="Genomic_DNA"/>
</dbReference>
<comment type="caution">
    <text evidence="10">The sequence shown here is derived from an EMBL/GenBank/DDBJ whole genome shotgun (WGS) entry which is preliminary data.</text>
</comment>
<comment type="similarity">
    <text evidence="1">Belongs to the NMT family.</text>
</comment>
<feature type="compositionally biased region" description="Basic and acidic residues" evidence="8">
    <location>
        <begin position="56"/>
        <end position="77"/>
    </location>
</feature>
<evidence type="ECO:0000259" key="9">
    <source>
        <dbReference type="Pfam" id="PF01233"/>
    </source>
</evidence>
<dbReference type="Gene3D" id="3.40.630.170">
    <property type="match status" value="1"/>
</dbReference>
<dbReference type="OrthoDB" id="60315at2759"/>
<protein>
    <recommendedName>
        <fullName evidence="3">Glycylpeptide N-tetradecanoyltransferase</fullName>
        <ecNumber evidence="2">2.3.1.97</ecNumber>
    </recommendedName>
    <alternativeName>
        <fullName evidence="6">Myristoyl-CoA:protein N-myristoyltransferase</fullName>
    </alternativeName>
    <alternativeName>
        <fullName evidence="7">Peptide N-myristoyltransferase</fullName>
    </alternativeName>
</protein>
<keyword evidence="4 10" id="KW-0808">Transferase</keyword>
<dbReference type="InterPro" id="IPR016181">
    <property type="entry name" value="Acyl_CoA_acyltransferase"/>
</dbReference>
<evidence type="ECO:0000256" key="5">
    <source>
        <dbReference type="ARBA" id="ARBA00023315"/>
    </source>
</evidence>
<dbReference type="InterPro" id="IPR000903">
    <property type="entry name" value="NMT"/>
</dbReference>
<dbReference type="GO" id="GO:0004379">
    <property type="term" value="F:glycylpeptide N-tetradecanoyltransferase activity"/>
    <property type="evidence" value="ECO:0007669"/>
    <property type="project" value="UniProtKB-EC"/>
</dbReference>
<evidence type="ECO:0000256" key="6">
    <source>
        <dbReference type="ARBA" id="ARBA00031242"/>
    </source>
</evidence>
<evidence type="ECO:0000256" key="3">
    <source>
        <dbReference type="ARBA" id="ARBA00022240"/>
    </source>
</evidence>
<dbReference type="EC" id="2.3.1.97" evidence="2"/>
<evidence type="ECO:0000313" key="10">
    <source>
        <dbReference type="EMBL" id="OMH85958.1"/>
    </source>
</evidence>
<evidence type="ECO:0000313" key="11">
    <source>
        <dbReference type="Proteomes" id="UP000188320"/>
    </source>
</evidence>
<organism evidence="10 11">
    <name type="scientific">Zancudomyces culisetae</name>
    <name type="common">Gut fungus</name>
    <name type="synonym">Smittium culisetae</name>
    <dbReference type="NCBI Taxonomy" id="1213189"/>
    <lineage>
        <taxon>Eukaryota</taxon>
        <taxon>Fungi</taxon>
        <taxon>Fungi incertae sedis</taxon>
        <taxon>Zoopagomycota</taxon>
        <taxon>Kickxellomycotina</taxon>
        <taxon>Harpellomycetes</taxon>
        <taxon>Harpellales</taxon>
        <taxon>Legeriomycetaceae</taxon>
        <taxon>Zancudomyces</taxon>
    </lineage>
</organism>
<evidence type="ECO:0000256" key="7">
    <source>
        <dbReference type="ARBA" id="ARBA00031854"/>
    </source>
</evidence>
<evidence type="ECO:0000256" key="1">
    <source>
        <dbReference type="ARBA" id="ARBA00009469"/>
    </source>
</evidence>
<dbReference type="SUPFAM" id="SSF55729">
    <property type="entry name" value="Acyl-CoA N-acyltransferases (Nat)"/>
    <property type="match status" value="1"/>
</dbReference>
<dbReference type="InterPro" id="IPR022676">
    <property type="entry name" value="NMT_N"/>
</dbReference>